<dbReference type="InterPro" id="IPR006153">
    <property type="entry name" value="Cation/H_exchanger_TM"/>
</dbReference>
<feature type="transmembrane region" description="Helical" evidence="5">
    <location>
        <begin position="83"/>
        <end position="102"/>
    </location>
</feature>
<evidence type="ECO:0000256" key="4">
    <source>
        <dbReference type="ARBA" id="ARBA00023136"/>
    </source>
</evidence>
<feature type="transmembrane region" description="Helical" evidence="5">
    <location>
        <begin position="302"/>
        <end position="323"/>
    </location>
</feature>
<dbReference type="GO" id="GO:0015297">
    <property type="term" value="F:antiporter activity"/>
    <property type="evidence" value="ECO:0007669"/>
    <property type="project" value="InterPro"/>
</dbReference>
<protein>
    <submittedName>
        <fullName evidence="7">Sodium/proton antiporter, CPA1 family</fullName>
    </submittedName>
</protein>
<keyword evidence="2 5" id="KW-0812">Transmembrane</keyword>
<sequence>MAFSLAAIILLGLLANKLFTKIKLPGLLGMLLLGVLIGPYGLNYIDDSLMNISADLRKIALIVILLRAGLGIKRDELNKVGRAAFRLCFIPGVFEGVTIIIFSHMVLGFTIIEAGILGFIIAAVSPAVVVPQMLKFIEEGKGKEKAIPTIMLAGVSVDDVVAITIFSAFLGMYGNEGVSFSIQLLKIPISIATGIILGIITATLFLHLFNKYSIRHTKKALMLIGAAIIMTTLEDVLQPILPIASLLGVMTIGFILLERKPKLAEGLASKYNKIWVFAELLLFVLVGAQVNIYVAFDAGMIGLIIILLGLTARSIGVFLSLVGTNLNLKEKLFCIMAYTPKATVQAAIGAIPMAAGVPQGELILALAVLSIIITAPLGAIGIKYAGEKFL</sequence>
<dbReference type="STRING" id="1120976.SAMN03080606_02622"/>
<feature type="domain" description="Cation/H+ exchanger transmembrane" evidence="6">
    <location>
        <begin position="8"/>
        <end position="382"/>
    </location>
</feature>
<feature type="transmembrane region" description="Helical" evidence="5">
    <location>
        <begin position="277"/>
        <end position="296"/>
    </location>
</feature>
<dbReference type="InterPro" id="IPR051843">
    <property type="entry name" value="CPA1_transporter"/>
</dbReference>
<dbReference type="Pfam" id="PF00999">
    <property type="entry name" value="Na_H_Exchanger"/>
    <property type="match status" value="1"/>
</dbReference>
<feature type="transmembrane region" description="Helical" evidence="5">
    <location>
        <begin position="27"/>
        <end position="45"/>
    </location>
</feature>
<accession>A0A1G5J3K2</accession>
<feature type="transmembrane region" description="Helical" evidence="5">
    <location>
        <begin position="150"/>
        <end position="173"/>
    </location>
</feature>
<dbReference type="RefSeq" id="WP_091544180.1">
    <property type="nucleotide sequence ID" value="NZ_FMUS01000017.1"/>
</dbReference>
<feature type="transmembrane region" description="Helical" evidence="5">
    <location>
        <begin position="239"/>
        <end position="257"/>
    </location>
</feature>
<feature type="transmembrane region" description="Helical" evidence="5">
    <location>
        <begin position="185"/>
        <end position="209"/>
    </location>
</feature>
<comment type="subcellular location">
    <subcellularLocation>
        <location evidence="1">Membrane</location>
        <topology evidence="1">Multi-pass membrane protein</topology>
    </subcellularLocation>
</comment>
<keyword evidence="8" id="KW-1185">Reference proteome</keyword>
<keyword evidence="4 5" id="KW-0472">Membrane</keyword>
<dbReference type="EMBL" id="FMUS01000017">
    <property type="protein sequence ID" value="SCY82288.1"/>
    <property type="molecule type" value="Genomic_DNA"/>
</dbReference>
<dbReference type="InterPro" id="IPR038770">
    <property type="entry name" value="Na+/solute_symporter_sf"/>
</dbReference>
<evidence type="ECO:0000313" key="7">
    <source>
        <dbReference type="EMBL" id="SCY82288.1"/>
    </source>
</evidence>
<evidence type="ECO:0000256" key="3">
    <source>
        <dbReference type="ARBA" id="ARBA00022989"/>
    </source>
</evidence>
<organism evidence="7 8">
    <name type="scientific">Alkaliphilus peptidifermentans DSM 18978</name>
    <dbReference type="NCBI Taxonomy" id="1120976"/>
    <lineage>
        <taxon>Bacteria</taxon>
        <taxon>Bacillati</taxon>
        <taxon>Bacillota</taxon>
        <taxon>Clostridia</taxon>
        <taxon>Peptostreptococcales</taxon>
        <taxon>Natronincolaceae</taxon>
        <taxon>Alkaliphilus</taxon>
    </lineage>
</organism>
<reference evidence="7 8" key="1">
    <citation type="submission" date="2016-10" db="EMBL/GenBank/DDBJ databases">
        <authorList>
            <person name="de Groot N.N."/>
        </authorList>
    </citation>
    <scope>NUCLEOTIDE SEQUENCE [LARGE SCALE GENOMIC DNA]</scope>
    <source>
        <strain evidence="7 8">DSM 18978</strain>
    </source>
</reference>
<feature type="transmembrane region" description="Helical" evidence="5">
    <location>
        <begin position="108"/>
        <end position="130"/>
    </location>
</feature>
<gene>
    <name evidence="7" type="ORF">SAMN03080606_02622</name>
</gene>
<dbReference type="GO" id="GO:0016020">
    <property type="term" value="C:membrane"/>
    <property type="evidence" value="ECO:0007669"/>
    <property type="project" value="UniProtKB-SubCell"/>
</dbReference>
<keyword evidence="3 5" id="KW-1133">Transmembrane helix</keyword>
<name>A0A1G5J3K2_9FIRM</name>
<dbReference type="Proteomes" id="UP000198636">
    <property type="component" value="Unassembled WGS sequence"/>
</dbReference>
<evidence type="ECO:0000259" key="6">
    <source>
        <dbReference type="Pfam" id="PF00999"/>
    </source>
</evidence>
<dbReference type="AlphaFoldDB" id="A0A1G5J3K2"/>
<evidence type="ECO:0000256" key="1">
    <source>
        <dbReference type="ARBA" id="ARBA00004141"/>
    </source>
</evidence>
<proteinExistence type="predicted"/>
<evidence type="ECO:0000256" key="5">
    <source>
        <dbReference type="SAM" id="Phobius"/>
    </source>
</evidence>
<feature type="transmembrane region" description="Helical" evidence="5">
    <location>
        <begin position="362"/>
        <end position="382"/>
    </location>
</feature>
<dbReference type="OrthoDB" id="9790604at2"/>
<evidence type="ECO:0000313" key="8">
    <source>
        <dbReference type="Proteomes" id="UP000198636"/>
    </source>
</evidence>
<dbReference type="GO" id="GO:1902600">
    <property type="term" value="P:proton transmembrane transport"/>
    <property type="evidence" value="ECO:0007669"/>
    <property type="project" value="InterPro"/>
</dbReference>
<dbReference type="PANTHER" id="PTHR31102:SF1">
    <property type="entry name" value="CATION_H+ EXCHANGER DOMAIN-CONTAINING PROTEIN"/>
    <property type="match status" value="1"/>
</dbReference>
<evidence type="ECO:0000256" key="2">
    <source>
        <dbReference type="ARBA" id="ARBA00022692"/>
    </source>
</evidence>
<dbReference type="PANTHER" id="PTHR31102">
    <property type="match status" value="1"/>
</dbReference>
<dbReference type="Gene3D" id="1.20.1530.20">
    <property type="match status" value="1"/>
</dbReference>